<feature type="transmembrane region" description="Helical" evidence="1">
    <location>
        <begin position="100"/>
        <end position="118"/>
    </location>
</feature>
<proteinExistence type="predicted"/>
<dbReference type="GeneID" id="31887702"/>
<feature type="transmembrane region" description="Helical" evidence="1">
    <location>
        <begin position="63"/>
        <end position="88"/>
    </location>
</feature>
<feature type="transmembrane region" description="Helical" evidence="1">
    <location>
        <begin position="138"/>
        <end position="157"/>
    </location>
</feature>
<protein>
    <recommendedName>
        <fullName evidence="4">Cobalt transporter subunit (CbtA)</fullName>
    </recommendedName>
</protein>
<dbReference type="AlphaFoldDB" id="A0A090DJR2"/>
<dbReference type="Proteomes" id="UP000046373">
    <property type="component" value="Unassembled WGS sequence"/>
</dbReference>
<feature type="transmembrane region" description="Helical" evidence="1">
    <location>
        <begin position="169"/>
        <end position="188"/>
    </location>
</feature>
<evidence type="ECO:0008006" key="4">
    <source>
        <dbReference type="Google" id="ProtNLM"/>
    </source>
</evidence>
<evidence type="ECO:0000256" key="1">
    <source>
        <dbReference type="SAM" id="Phobius"/>
    </source>
</evidence>
<dbReference type="InterPro" id="IPR012666">
    <property type="entry name" value="CbtA_put"/>
</dbReference>
<name>A0A090DJR2_MESPL</name>
<accession>A0A090DJR2</accession>
<feature type="transmembrane region" description="Helical" evidence="1">
    <location>
        <begin position="208"/>
        <end position="229"/>
    </location>
</feature>
<gene>
    <name evidence="2" type="ORF">MPLDJ20_110029</name>
</gene>
<evidence type="ECO:0000313" key="3">
    <source>
        <dbReference type="Proteomes" id="UP000046373"/>
    </source>
</evidence>
<reference evidence="2 3" key="1">
    <citation type="submission" date="2014-08" db="EMBL/GenBank/DDBJ databases">
        <authorList>
            <person name="Moulin Lionel"/>
        </authorList>
    </citation>
    <scope>NUCLEOTIDE SEQUENCE [LARGE SCALE GENOMIC DNA]</scope>
</reference>
<keyword evidence="1" id="KW-0812">Transmembrane</keyword>
<sequence length="246" mass="25830">MVGKLLLRGLLVGLVAGILAFAFARVYGEPQVDKAIAFEEQQAQATGEAPEPEMVSRATQAGIGLATGVLVYGAALGGLFSLVFAYAYGRLGSLGPRGTSALIALLGFLAVIVVPSLKYPANPPAVGNAETIGYRTELFFIMIVVSIAAMVAAVGLAQRLWNRLGAWNASIVAGLAFLVVFALVKAALPDINEVPETFSATVLWQFRVASLGIQLVLWTVVGLGFGAVAERVVAVRDQRSPARRYA</sequence>
<dbReference type="Pfam" id="PF09490">
    <property type="entry name" value="CbtA"/>
    <property type="match status" value="1"/>
</dbReference>
<keyword evidence="1" id="KW-1133">Transmembrane helix</keyword>
<keyword evidence="1" id="KW-0472">Membrane</keyword>
<organism evidence="2 3">
    <name type="scientific">Mesorhizobium plurifarium</name>
    <dbReference type="NCBI Taxonomy" id="69974"/>
    <lineage>
        <taxon>Bacteria</taxon>
        <taxon>Pseudomonadati</taxon>
        <taxon>Pseudomonadota</taxon>
        <taxon>Alphaproteobacteria</taxon>
        <taxon>Hyphomicrobiales</taxon>
        <taxon>Phyllobacteriaceae</taxon>
        <taxon>Mesorhizobium</taxon>
    </lineage>
</organism>
<dbReference type="EMBL" id="CCNB01000003">
    <property type="protein sequence ID" value="CDX16316.1"/>
    <property type="molecule type" value="Genomic_DNA"/>
</dbReference>
<evidence type="ECO:0000313" key="2">
    <source>
        <dbReference type="EMBL" id="CDX16316.1"/>
    </source>
</evidence>